<evidence type="ECO:0000256" key="1">
    <source>
        <dbReference type="ARBA" id="ARBA00022908"/>
    </source>
</evidence>
<reference evidence="7 8" key="1">
    <citation type="submission" date="2016-01" db="EMBL/GenBank/DDBJ databases">
        <authorList>
            <person name="Brown R."/>
        </authorList>
    </citation>
    <scope>NUCLEOTIDE SEQUENCE [LARGE SCALE GENOMIC DNA]</scope>
    <source>
        <strain evidence="7">Sporomusa sphaeroides DSM 2875</strain>
    </source>
</reference>
<evidence type="ECO:0000259" key="6">
    <source>
        <dbReference type="PROSITE" id="PS51900"/>
    </source>
</evidence>
<keyword evidence="2 4" id="KW-0238">DNA-binding</keyword>
<keyword evidence="3" id="KW-0233">DNA recombination</keyword>
<comment type="caution">
    <text evidence="7">The sequence shown here is derived from an EMBL/GenBank/DDBJ whole genome shotgun (WGS) entry which is preliminary data.</text>
</comment>
<name>A0ABM9W9W6_9FIRM</name>
<feature type="domain" description="Tyr recombinase" evidence="5">
    <location>
        <begin position="173"/>
        <end position="373"/>
    </location>
</feature>
<dbReference type="InterPro" id="IPR011010">
    <property type="entry name" value="DNA_brk_join_enz"/>
</dbReference>
<keyword evidence="1" id="KW-0229">DNA integration</keyword>
<accession>A0ABM9W9W6</accession>
<dbReference type="Gene3D" id="1.10.443.10">
    <property type="entry name" value="Intergrase catalytic core"/>
    <property type="match status" value="1"/>
</dbReference>
<dbReference type="InterPro" id="IPR044068">
    <property type="entry name" value="CB"/>
</dbReference>
<dbReference type="EMBL" id="FCOW01000053">
    <property type="protein sequence ID" value="CVK21872.1"/>
    <property type="molecule type" value="Genomic_DNA"/>
</dbReference>
<dbReference type="InterPro" id="IPR004107">
    <property type="entry name" value="Integrase_SAM-like_N"/>
</dbReference>
<gene>
    <name evidence="7" type="primary">Int-Tn_5</name>
    <name evidence="7" type="ORF">SSPH_04591</name>
</gene>
<keyword evidence="8" id="KW-1185">Reference proteome</keyword>
<dbReference type="InterPro" id="IPR002104">
    <property type="entry name" value="Integrase_catalytic"/>
</dbReference>
<dbReference type="CDD" id="cd01189">
    <property type="entry name" value="INT_ICEBs1_C_like"/>
    <property type="match status" value="1"/>
</dbReference>
<dbReference type="InterPro" id="IPR013762">
    <property type="entry name" value="Integrase-like_cat_sf"/>
</dbReference>
<evidence type="ECO:0000256" key="3">
    <source>
        <dbReference type="ARBA" id="ARBA00023172"/>
    </source>
</evidence>
<dbReference type="Pfam" id="PF14659">
    <property type="entry name" value="Phage_int_SAM_3"/>
    <property type="match status" value="1"/>
</dbReference>
<dbReference type="SUPFAM" id="SSF56349">
    <property type="entry name" value="DNA breaking-rejoining enzymes"/>
    <property type="match status" value="1"/>
</dbReference>
<dbReference type="PANTHER" id="PTHR30349:SF91">
    <property type="entry name" value="INTA PROTEIN"/>
    <property type="match status" value="1"/>
</dbReference>
<dbReference type="InterPro" id="IPR050090">
    <property type="entry name" value="Tyrosine_recombinase_XerCD"/>
</dbReference>
<dbReference type="PROSITE" id="PS51898">
    <property type="entry name" value="TYR_RECOMBINASE"/>
    <property type="match status" value="1"/>
</dbReference>
<dbReference type="RefSeq" id="WP_075758185.1">
    <property type="nucleotide sequence ID" value="NZ_CP146991.1"/>
</dbReference>
<feature type="domain" description="Core-binding (CB)" evidence="6">
    <location>
        <begin position="69"/>
        <end position="152"/>
    </location>
</feature>
<evidence type="ECO:0000256" key="2">
    <source>
        <dbReference type="ARBA" id="ARBA00023125"/>
    </source>
</evidence>
<sequence>MAKRANGEGTICKRKDGLWTGAVTIGRDAETGKLIRKYFYGKSKTEVQEKKAAQLEKTKGLAYLDADKLSVSQWLNKWLTLYARTTVRQNTLEGYQFIVDNHVIPALGAVKLGKLQSNQIQGMVNAILDKGGSPRLAEFSFAVLRRSLRQALKEELIYRDPTLAVSLPKKQKKEIVPLTDEEWTALLATAAKPVFRSLYAALLLEWGTGIRRSELLGLRWPDIDFARGAVSICHAAISTKDGPQLAEPKSKKSRRTLPVPPTVLAELKKHKSRQAARQLKAKTWENNNLVFPTRSGGLQDPRVFSRRFARLVKAAGITSGLTFHGLRHDHATRLFAQGEHPRDVQDRLGHASITLTMDTYTHSMPSRQQAIASRLEANLPGRKPQADTAAAETAATAPTAAAVQQPVLQ</sequence>
<evidence type="ECO:0000313" key="7">
    <source>
        <dbReference type="EMBL" id="CVK21872.1"/>
    </source>
</evidence>
<dbReference type="Proteomes" id="UP000245702">
    <property type="component" value="Unassembled WGS sequence"/>
</dbReference>
<organism evidence="7 8">
    <name type="scientific">Sporomusa sphaeroides DSM 2875</name>
    <dbReference type="NCBI Taxonomy" id="1337886"/>
    <lineage>
        <taxon>Bacteria</taxon>
        <taxon>Bacillati</taxon>
        <taxon>Bacillota</taxon>
        <taxon>Negativicutes</taxon>
        <taxon>Selenomonadales</taxon>
        <taxon>Sporomusaceae</taxon>
        <taxon>Sporomusa</taxon>
    </lineage>
</organism>
<evidence type="ECO:0000259" key="5">
    <source>
        <dbReference type="PROSITE" id="PS51898"/>
    </source>
</evidence>
<proteinExistence type="predicted"/>
<dbReference type="PANTHER" id="PTHR30349">
    <property type="entry name" value="PHAGE INTEGRASE-RELATED"/>
    <property type="match status" value="1"/>
</dbReference>
<evidence type="ECO:0000256" key="4">
    <source>
        <dbReference type="PROSITE-ProRule" id="PRU01248"/>
    </source>
</evidence>
<dbReference type="Pfam" id="PF00589">
    <property type="entry name" value="Phage_integrase"/>
    <property type="match status" value="1"/>
</dbReference>
<dbReference type="Gene3D" id="1.10.150.130">
    <property type="match status" value="1"/>
</dbReference>
<protein>
    <submittedName>
        <fullName evidence="7">Transposase from transposon Tn916</fullName>
    </submittedName>
</protein>
<dbReference type="InterPro" id="IPR010998">
    <property type="entry name" value="Integrase_recombinase_N"/>
</dbReference>
<dbReference type="PROSITE" id="PS51900">
    <property type="entry name" value="CB"/>
    <property type="match status" value="1"/>
</dbReference>
<evidence type="ECO:0000313" key="8">
    <source>
        <dbReference type="Proteomes" id="UP000245702"/>
    </source>
</evidence>